<keyword evidence="5" id="KW-0472">Membrane</keyword>
<feature type="domain" description="Multidrug resistance protein MdtA-like alpha-helical hairpin" evidence="6">
    <location>
        <begin position="105"/>
        <end position="182"/>
    </location>
</feature>
<dbReference type="SUPFAM" id="SSF111369">
    <property type="entry name" value="HlyD-like secretion proteins"/>
    <property type="match status" value="1"/>
</dbReference>
<keyword evidence="4" id="KW-0175">Coiled coil</keyword>
<feature type="coiled-coil region" evidence="4">
    <location>
        <begin position="99"/>
        <end position="178"/>
    </location>
</feature>
<evidence type="ECO:0000259" key="6">
    <source>
        <dbReference type="Pfam" id="PF25876"/>
    </source>
</evidence>
<dbReference type="Gene3D" id="2.40.50.100">
    <property type="match status" value="2"/>
</dbReference>
<evidence type="ECO:0000256" key="4">
    <source>
        <dbReference type="SAM" id="Coils"/>
    </source>
</evidence>
<feature type="domain" description="Multidrug resistance protein MdtA-like C-terminal permuted SH3" evidence="8">
    <location>
        <begin position="315"/>
        <end position="370"/>
    </location>
</feature>
<accession>A0A921HB48</accession>
<reference evidence="9" key="2">
    <citation type="submission" date="2021-09" db="EMBL/GenBank/DDBJ databases">
        <authorList>
            <person name="Gilroy R."/>
        </authorList>
    </citation>
    <scope>NUCLEOTIDE SEQUENCE</scope>
    <source>
        <strain evidence="9">ChiHjej11B10-15683</strain>
    </source>
</reference>
<dbReference type="Proteomes" id="UP000749334">
    <property type="component" value="Unassembled WGS sequence"/>
</dbReference>
<evidence type="ECO:0000256" key="1">
    <source>
        <dbReference type="ARBA" id="ARBA00004196"/>
    </source>
</evidence>
<dbReference type="InterPro" id="IPR058627">
    <property type="entry name" value="MdtA-like_C"/>
</dbReference>
<dbReference type="Pfam" id="PF25967">
    <property type="entry name" value="RND-MFP_C"/>
    <property type="match status" value="1"/>
</dbReference>
<dbReference type="Gene3D" id="2.40.420.20">
    <property type="match status" value="1"/>
</dbReference>
<proteinExistence type="inferred from homology"/>
<comment type="caution">
    <text evidence="9">The sequence shown here is derived from an EMBL/GenBank/DDBJ whole genome shotgun (WGS) entry which is preliminary data.</text>
</comment>
<dbReference type="InterPro" id="IPR058624">
    <property type="entry name" value="MdtA-like_HH"/>
</dbReference>
<dbReference type="Pfam" id="PF25876">
    <property type="entry name" value="HH_MFP_RND"/>
    <property type="match status" value="1"/>
</dbReference>
<dbReference type="InterPro" id="IPR058625">
    <property type="entry name" value="MdtA-like_BSH"/>
</dbReference>
<name>A0A921HB48_9PAST</name>
<feature type="domain" description="Multidrug resistance protein MdtA-like barrel-sandwich hybrid" evidence="7">
    <location>
        <begin position="58"/>
        <end position="213"/>
    </location>
</feature>
<evidence type="ECO:0000259" key="8">
    <source>
        <dbReference type="Pfam" id="PF25967"/>
    </source>
</evidence>
<comment type="subcellular location">
    <subcellularLocation>
        <location evidence="1">Cell envelope</location>
    </subcellularLocation>
</comment>
<sequence length="388" mass="42411">MTFTKKRILGIAVVLIILAAIYYFNLQSQPKTTYLTEIVKYSDIQQTVVATGTVRSSNRVEVGARVSGKVEKILVKLGQKVKKGELIAELDSITQENTLNSAQAQLAAYKAQLVAAQTAYRVANSNFQRIAKLYKRKASSLDDYENAQNNLDSAKANVEQIQAQIKQSEIEVNTAATNLNYTKITSPIDGTVISIPVSVGQTVNANQTTPTIIQVADLDTMLIKPEISEGDITKIKPGMKVQFTTLAEPDEIYQAEIASVDPALTTLTDNEYSESVSDTNAIYYYANVLVPNPEHKLQIGMTTQNTIITAQKQHVLVVPTLAIQKRNGQNSVQILDGDKVVEKVVQIGLHDDINTEILSGLNEGDNVILSQSSANEAASVKVRTPRMM</sequence>
<keyword evidence="3" id="KW-0813">Transport</keyword>
<dbReference type="NCBIfam" id="TIGR01730">
    <property type="entry name" value="RND_mfp"/>
    <property type="match status" value="1"/>
</dbReference>
<gene>
    <name evidence="9" type="ORF">K8W15_08100</name>
</gene>
<organism evidence="9 10">
    <name type="scientific">Gallibacterium anatis</name>
    <dbReference type="NCBI Taxonomy" id="750"/>
    <lineage>
        <taxon>Bacteria</taxon>
        <taxon>Pseudomonadati</taxon>
        <taxon>Pseudomonadota</taxon>
        <taxon>Gammaproteobacteria</taxon>
        <taxon>Pasteurellales</taxon>
        <taxon>Pasteurellaceae</taxon>
        <taxon>Gallibacterium</taxon>
    </lineage>
</organism>
<dbReference type="GO" id="GO:1990281">
    <property type="term" value="C:efflux pump complex"/>
    <property type="evidence" value="ECO:0007669"/>
    <property type="project" value="TreeGrafter"/>
</dbReference>
<comment type="similarity">
    <text evidence="2">Belongs to the membrane fusion protein (MFP) (TC 8.A.1) family.</text>
</comment>
<evidence type="ECO:0000259" key="7">
    <source>
        <dbReference type="Pfam" id="PF25917"/>
    </source>
</evidence>
<dbReference type="EMBL" id="DYVQ01000071">
    <property type="protein sequence ID" value="HJF74130.1"/>
    <property type="molecule type" value="Genomic_DNA"/>
</dbReference>
<dbReference type="GO" id="GO:0015562">
    <property type="term" value="F:efflux transmembrane transporter activity"/>
    <property type="evidence" value="ECO:0007669"/>
    <property type="project" value="InterPro"/>
</dbReference>
<dbReference type="Pfam" id="PF25917">
    <property type="entry name" value="BSH_RND"/>
    <property type="match status" value="1"/>
</dbReference>
<feature type="transmembrane region" description="Helical" evidence="5">
    <location>
        <begin position="7"/>
        <end position="24"/>
    </location>
</feature>
<dbReference type="AlphaFoldDB" id="A0A921HB48"/>
<dbReference type="PANTHER" id="PTHR30469">
    <property type="entry name" value="MULTIDRUG RESISTANCE PROTEIN MDTA"/>
    <property type="match status" value="1"/>
</dbReference>
<dbReference type="PRINTS" id="PR01490">
    <property type="entry name" value="RTXTOXIND"/>
</dbReference>
<protein>
    <submittedName>
        <fullName evidence="9">Efflux RND transporter periplasmic adaptor subunit</fullName>
    </submittedName>
</protein>
<evidence type="ECO:0000256" key="5">
    <source>
        <dbReference type="SAM" id="Phobius"/>
    </source>
</evidence>
<keyword evidence="5" id="KW-1133">Transmembrane helix</keyword>
<evidence type="ECO:0000313" key="9">
    <source>
        <dbReference type="EMBL" id="HJF74130.1"/>
    </source>
</evidence>
<evidence type="ECO:0000256" key="3">
    <source>
        <dbReference type="ARBA" id="ARBA00022448"/>
    </source>
</evidence>
<reference evidence="9" key="1">
    <citation type="journal article" date="2021" name="PeerJ">
        <title>Extensive microbial diversity within the chicken gut microbiome revealed by metagenomics and culture.</title>
        <authorList>
            <person name="Gilroy R."/>
            <person name="Ravi A."/>
            <person name="Getino M."/>
            <person name="Pursley I."/>
            <person name="Horton D.L."/>
            <person name="Alikhan N.F."/>
            <person name="Baker D."/>
            <person name="Gharbi K."/>
            <person name="Hall N."/>
            <person name="Watson M."/>
            <person name="Adriaenssens E.M."/>
            <person name="Foster-Nyarko E."/>
            <person name="Jarju S."/>
            <person name="Secka A."/>
            <person name="Antonio M."/>
            <person name="Oren A."/>
            <person name="Chaudhuri R.R."/>
            <person name="La Ragione R."/>
            <person name="Hildebrand F."/>
            <person name="Pallen M.J."/>
        </authorList>
    </citation>
    <scope>NUCLEOTIDE SEQUENCE</scope>
    <source>
        <strain evidence="9">ChiHjej11B10-15683</strain>
    </source>
</reference>
<dbReference type="InterPro" id="IPR006143">
    <property type="entry name" value="RND_pump_MFP"/>
</dbReference>
<dbReference type="Gene3D" id="2.40.30.170">
    <property type="match status" value="1"/>
</dbReference>
<dbReference type="PANTHER" id="PTHR30469:SF33">
    <property type="entry name" value="SLR1207 PROTEIN"/>
    <property type="match status" value="1"/>
</dbReference>
<keyword evidence="5" id="KW-0812">Transmembrane</keyword>
<evidence type="ECO:0000313" key="10">
    <source>
        <dbReference type="Proteomes" id="UP000749334"/>
    </source>
</evidence>
<evidence type="ECO:0000256" key="2">
    <source>
        <dbReference type="ARBA" id="ARBA00009477"/>
    </source>
</evidence>